<protein>
    <recommendedName>
        <fullName evidence="14">CFEM domain-containing protein</fullName>
    </recommendedName>
</protein>
<dbReference type="PANTHER" id="PTHR15549:SF26">
    <property type="entry name" value="AXIAL BUDDING PATTERN PROTEIN 2-RELATED"/>
    <property type="match status" value="1"/>
</dbReference>
<evidence type="ECO:0000256" key="1">
    <source>
        <dbReference type="ARBA" id="ARBA00004167"/>
    </source>
</evidence>
<dbReference type="AlphaFoldDB" id="A0AAE0TVA6"/>
<feature type="compositionally biased region" description="Basic and acidic residues" evidence="13">
    <location>
        <begin position="669"/>
        <end position="681"/>
    </location>
</feature>
<evidence type="ECO:0000313" key="15">
    <source>
        <dbReference type="EMBL" id="KAK3672430.1"/>
    </source>
</evidence>
<reference evidence="15" key="1">
    <citation type="submission" date="2023-07" db="EMBL/GenBank/DDBJ databases">
        <title>Black Yeasts Isolated from many extreme environments.</title>
        <authorList>
            <person name="Coleine C."/>
            <person name="Stajich J.E."/>
            <person name="Selbmann L."/>
        </authorList>
    </citation>
    <scope>NUCLEOTIDE SEQUENCE</scope>
    <source>
        <strain evidence="15">CCFEE 5485</strain>
    </source>
</reference>
<evidence type="ECO:0000256" key="10">
    <source>
        <dbReference type="ARBA" id="ARBA00023136"/>
    </source>
</evidence>
<dbReference type="InterPro" id="IPR051694">
    <property type="entry name" value="Immunoregulatory_rcpt-like"/>
</dbReference>
<feature type="compositionally biased region" description="Polar residues" evidence="13">
    <location>
        <begin position="428"/>
        <end position="442"/>
    </location>
</feature>
<dbReference type="Proteomes" id="UP001274830">
    <property type="component" value="Unassembled WGS sequence"/>
</dbReference>
<comment type="subcellular location">
    <subcellularLocation>
        <location evidence="2">Membrane</location>
        <topology evidence="2">Lipid-anchor</topology>
        <topology evidence="2">GPI-anchor</topology>
    </subcellularLocation>
    <subcellularLocation>
        <location evidence="1">Membrane</location>
        <topology evidence="1">Single-pass membrane protein</topology>
    </subcellularLocation>
    <subcellularLocation>
        <location evidence="3">Secreted</location>
    </subcellularLocation>
</comment>
<feature type="region of interest" description="Disordered" evidence="13">
    <location>
        <begin position="809"/>
        <end position="836"/>
    </location>
</feature>
<organism evidence="15 16">
    <name type="scientific">Recurvomyces mirabilis</name>
    <dbReference type="NCBI Taxonomy" id="574656"/>
    <lineage>
        <taxon>Eukaryota</taxon>
        <taxon>Fungi</taxon>
        <taxon>Dikarya</taxon>
        <taxon>Ascomycota</taxon>
        <taxon>Pezizomycotina</taxon>
        <taxon>Dothideomycetes</taxon>
        <taxon>Dothideomycetidae</taxon>
        <taxon>Mycosphaerellales</taxon>
        <taxon>Teratosphaeriaceae</taxon>
        <taxon>Recurvomyces</taxon>
    </lineage>
</organism>
<evidence type="ECO:0000256" key="12">
    <source>
        <dbReference type="ARBA" id="ARBA00023288"/>
    </source>
</evidence>
<dbReference type="GO" id="GO:0071944">
    <property type="term" value="C:cell periphery"/>
    <property type="evidence" value="ECO:0007669"/>
    <property type="project" value="UniProtKB-ARBA"/>
</dbReference>
<evidence type="ECO:0000256" key="3">
    <source>
        <dbReference type="ARBA" id="ARBA00004613"/>
    </source>
</evidence>
<evidence type="ECO:0000256" key="4">
    <source>
        <dbReference type="ARBA" id="ARBA00010031"/>
    </source>
</evidence>
<gene>
    <name evidence="15" type="ORF">LTR78_007737</name>
</gene>
<comment type="similarity">
    <text evidence="4">Belongs to the RBT5 family.</text>
</comment>
<evidence type="ECO:0000256" key="11">
    <source>
        <dbReference type="ARBA" id="ARBA00023157"/>
    </source>
</evidence>
<keyword evidence="16" id="KW-1185">Reference proteome</keyword>
<evidence type="ECO:0000256" key="13">
    <source>
        <dbReference type="SAM" id="MobiDB-lite"/>
    </source>
</evidence>
<sequence>MPIIRSRVDGRINEHTGRRLLPRDSLPQQLQTALPACAQPCLTNYIHQQYPGCSGSSSIDCFCTNYSYDGYTLGELAFICVQEDCSGPSQTQQQNAYGVCSAQTSAVAATHSTLTLPAAATSTSSSATRSSSSLHTTSTSAAVIASQSGTATQSSSTASSLATFTVSPTSLLASSTSAPSTSSTAAATSTAGNGAVAASTPGSSNLSSLAAVDVSIGAFGGLAVIMTLVWCCIRARRQKGICKSPKSPHDSYDFVDDAPPRFSPFNYTYADPRGPLGGLSGRRAELPTDKRAKSEWYHQQFPETAQNEKTDALRLFHGPHHSPAVNRSNETLRTVSQLLPEKPGETPPRPSTKQFTPTMRSPETFFEEYRQPGLAAATMSSGHVPPMPSRTKQNSPIAPLSHDTTVPESRRPPTTQAHGPAPPVLSPDTRNQPVQRSFTTSPEDLKPPTLSVKPPRKASRSVLRVPLPIRVSSPPFETRKVDAPPKSGTSSKSGGSFLDYYASPEIDLGVGPLGSPLTPISLEPQRRGKAPPAAITVTKPTYPPRAVRRGSSKRESAGSDTSFESTDPDEPTPPDEEDKQLSPVAEHSPIARVKYPKIPRSSNQAIPRSPPMQMPSPTYSPSRGRRTQQSQDDRAGLPSRARPLQPTTPEHQISSPTSSLGGTTLAAKRRGDSAEADKRLFIDTSHLRSASRQPVEDKTAATPPRISSAQNGRHDSPLKGYGRVTSAASGRPPLSGGRRRTNTSSNVILTPEMKSPGPTATVVQYVHGPDGQTHQQVVLKSPLWEPKLTPRRHGEDLYLEVGMASPGVVSPTSATKTPVGQAPMKSPLTRVQNVPR</sequence>
<feature type="region of interest" description="Disordered" evidence="13">
    <location>
        <begin position="338"/>
        <end position="358"/>
    </location>
</feature>
<keyword evidence="6" id="KW-0336">GPI-anchor</keyword>
<evidence type="ECO:0000313" key="16">
    <source>
        <dbReference type="Proteomes" id="UP001274830"/>
    </source>
</evidence>
<keyword evidence="11" id="KW-1015">Disulfide bond</keyword>
<evidence type="ECO:0000256" key="2">
    <source>
        <dbReference type="ARBA" id="ARBA00004589"/>
    </source>
</evidence>
<dbReference type="Pfam" id="PF05730">
    <property type="entry name" value="CFEM"/>
    <property type="match status" value="1"/>
</dbReference>
<evidence type="ECO:0000256" key="9">
    <source>
        <dbReference type="ARBA" id="ARBA00022989"/>
    </source>
</evidence>
<evidence type="ECO:0000256" key="8">
    <source>
        <dbReference type="ARBA" id="ARBA00022729"/>
    </source>
</evidence>
<feature type="compositionally biased region" description="Low complexity" evidence="13">
    <location>
        <begin position="486"/>
        <end position="496"/>
    </location>
</feature>
<evidence type="ECO:0000256" key="5">
    <source>
        <dbReference type="ARBA" id="ARBA00022525"/>
    </source>
</evidence>
<dbReference type="GO" id="GO:0005576">
    <property type="term" value="C:extracellular region"/>
    <property type="evidence" value="ECO:0007669"/>
    <property type="project" value="UniProtKB-SubCell"/>
</dbReference>
<feature type="domain" description="CFEM" evidence="14">
    <location>
        <begin position="32"/>
        <end position="98"/>
    </location>
</feature>
<evidence type="ECO:0000256" key="7">
    <source>
        <dbReference type="ARBA" id="ARBA00022692"/>
    </source>
</evidence>
<feature type="compositionally biased region" description="Polar residues" evidence="13">
    <location>
        <begin position="390"/>
        <end position="417"/>
    </location>
</feature>
<keyword evidence="9" id="KW-1133">Transmembrane helix</keyword>
<keyword evidence="7" id="KW-0812">Transmembrane</keyword>
<feature type="region of interest" description="Disordered" evidence="13">
    <location>
        <begin position="377"/>
        <end position="759"/>
    </location>
</feature>
<dbReference type="InterPro" id="IPR008427">
    <property type="entry name" value="Extracellular_membr_CFEM_dom"/>
</dbReference>
<keyword evidence="12" id="KW-0449">Lipoprotein</keyword>
<keyword evidence="5" id="KW-0964">Secreted</keyword>
<dbReference type="GO" id="GO:0098552">
    <property type="term" value="C:side of membrane"/>
    <property type="evidence" value="ECO:0007669"/>
    <property type="project" value="UniProtKB-KW"/>
</dbReference>
<keyword evidence="8" id="KW-0732">Signal</keyword>
<keyword evidence="10" id="KW-0472">Membrane</keyword>
<dbReference type="PANTHER" id="PTHR15549">
    <property type="entry name" value="PAIRED IMMUNOGLOBULIN-LIKE TYPE 2 RECEPTOR"/>
    <property type="match status" value="1"/>
</dbReference>
<name>A0AAE0TVA6_9PEZI</name>
<proteinExistence type="inferred from homology"/>
<comment type="caution">
    <text evidence="15">The sequence shown here is derived from an EMBL/GenBank/DDBJ whole genome shotgun (WGS) entry which is preliminary data.</text>
</comment>
<dbReference type="EMBL" id="JAUTXT010000033">
    <property type="protein sequence ID" value="KAK3672430.1"/>
    <property type="molecule type" value="Genomic_DNA"/>
</dbReference>
<evidence type="ECO:0000259" key="14">
    <source>
        <dbReference type="Pfam" id="PF05730"/>
    </source>
</evidence>
<feature type="compositionally biased region" description="Low complexity" evidence="13">
    <location>
        <begin position="654"/>
        <end position="665"/>
    </location>
</feature>
<keyword evidence="6" id="KW-0325">Glycoprotein</keyword>
<accession>A0AAE0TVA6</accession>
<evidence type="ECO:0000256" key="6">
    <source>
        <dbReference type="ARBA" id="ARBA00022622"/>
    </source>
</evidence>
<feature type="compositionally biased region" description="Acidic residues" evidence="13">
    <location>
        <begin position="566"/>
        <end position="578"/>
    </location>
</feature>